<protein>
    <recommendedName>
        <fullName evidence="3">WG repeat-containing protein</fullName>
    </recommendedName>
</protein>
<dbReference type="Pfam" id="PF14903">
    <property type="entry name" value="WG_beta_rep"/>
    <property type="match status" value="3"/>
</dbReference>
<name>A0A379E051_9BACT</name>
<gene>
    <name evidence="1" type="ORF">NCTC11157_01537</name>
</gene>
<dbReference type="PANTHER" id="PTHR37841">
    <property type="entry name" value="GLR2918 PROTEIN"/>
    <property type="match status" value="1"/>
</dbReference>
<evidence type="ECO:0000313" key="1">
    <source>
        <dbReference type="EMBL" id="SUB85800.1"/>
    </source>
</evidence>
<dbReference type="EMBL" id="UGTL01000001">
    <property type="protein sequence ID" value="SUB85800.1"/>
    <property type="molecule type" value="Genomic_DNA"/>
</dbReference>
<sequence length="493" mass="56942">MYLFQIHSLVSYIRVQSFDILLLSLHFETIRQTILHKMKTLKTIFYTLFLLCCIGAKAQVAVAVAAADEGWNIKKDDKTGKLALYTSEGKRLLNGLDSIKRIQSNLFIVTKNKLKGVYSSKGKEVIPMKYDRMEAFGNFFWKVFLNGQQGIYTFDGKKVLPAKYDEIIYLYRDWNLDPDFVVKEKGKYGMFNAKGDCMIQPEYDEVKYADQHQIFIRGNEKGYLMKHKQTLIKGITIKDKITNWIKQNGESKRINYFIFEDKNGKIGLLDIEGNVQIKPQYESMTPYYNISSGRTDYLVVQQNSLYGIISLSNDVLVPLKYKSFANIYISNHIVLEDEEGYMLYSLKDNSIFHSLHFDYIRESSGPYALIKKGGKAAFLNKVTLELVFPFKYEDISESTEDSLFTVSLNGKYGLVDKNDKVFIPCIYDEPLYPSCGNKFVVKKDNQYGIINLKNEIIYGMIPHPIIAYSDSFQIMDISRNNPELDCNLKEIKR</sequence>
<accession>A0A379E051</accession>
<organism evidence="1 2">
    <name type="scientific">Prevotella disiens</name>
    <dbReference type="NCBI Taxonomy" id="28130"/>
    <lineage>
        <taxon>Bacteria</taxon>
        <taxon>Pseudomonadati</taxon>
        <taxon>Bacteroidota</taxon>
        <taxon>Bacteroidia</taxon>
        <taxon>Bacteroidales</taxon>
        <taxon>Prevotellaceae</taxon>
        <taxon>Prevotella</taxon>
    </lineage>
</organism>
<dbReference type="PANTHER" id="PTHR37841:SF1">
    <property type="entry name" value="DUF3298 DOMAIN-CONTAINING PROTEIN"/>
    <property type="match status" value="1"/>
</dbReference>
<dbReference type="Proteomes" id="UP000254072">
    <property type="component" value="Unassembled WGS sequence"/>
</dbReference>
<dbReference type="AlphaFoldDB" id="A0A379E051"/>
<dbReference type="InterPro" id="IPR032774">
    <property type="entry name" value="WG_beta_rep"/>
</dbReference>
<dbReference type="OrthoDB" id="5464673at2"/>
<proteinExistence type="predicted"/>
<reference evidence="1 2" key="1">
    <citation type="submission" date="2018-06" db="EMBL/GenBank/DDBJ databases">
        <authorList>
            <consortium name="Pathogen Informatics"/>
            <person name="Doyle S."/>
        </authorList>
    </citation>
    <scope>NUCLEOTIDE SEQUENCE [LARGE SCALE GENOMIC DNA]</scope>
    <source>
        <strain evidence="1 2">NCTC11157</strain>
    </source>
</reference>
<evidence type="ECO:0000313" key="2">
    <source>
        <dbReference type="Proteomes" id="UP000254072"/>
    </source>
</evidence>
<evidence type="ECO:0008006" key="3">
    <source>
        <dbReference type="Google" id="ProtNLM"/>
    </source>
</evidence>